<dbReference type="InterPro" id="IPR015987">
    <property type="entry name" value="UCP022704"/>
</dbReference>
<accession>A0A7X0P0S9</accession>
<dbReference type="InterPro" id="IPR013320">
    <property type="entry name" value="ConA-like_dom_sf"/>
</dbReference>
<proteinExistence type="predicted"/>
<comment type="caution">
    <text evidence="1">The sequence shown here is derived from an EMBL/GenBank/DDBJ whole genome shotgun (WGS) entry which is preliminary data.</text>
</comment>
<dbReference type="Pfam" id="PF07081">
    <property type="entry name" value="DUF1349"/>
    <property type="match status" value="1"/>
</dbReference>
<dbReference type="PANTHER" id="PTHR35332:SF2">
    <property type="entry name" value="REGULATION OF ENOLASE PROTEIN 1"/>
    <property type="match status" value="1"/>
</dbReference>
<dbReference type="Gene3D" id="2.60.120.200">
    <property type="match status" value="1"/>
</dbReference>
<evidence type="ECO:0000313" key="1">
    <source>
        <dbReference type="EMBL" id="MBB6553179.1"/>
    </source>
</evidence>
<evidence type="ECO:0000313" key="2">
    <source>
        <dbReference type="Proteomes" id="UP000565579"/>
    </source>
</evidence>
<organism evidence="1 2">
    <name type="scientific">Nonomuraea rubra</name>
    <dbReference type="NCBI Taxonomy" id="46180"/>
    <lineage>
        <taxon>Bacteria</taxon>
        <taxon>Bacillati</taxon>
        <taxon>Actinomycetota</taxon>
        <taxon>Actinomycetes</taxon>
        <taxon>Streptosporangiales</taxon>
        <taxon>Streptosporangiaceae</taxon>
        <taxon>Nonomuraea</taxon>
    </lineage>
</organism>
<keyword evidence="2" id="KW-1185">Reference proteome</keyword>
<protein>
    <submittedName>
        <fullName evidence="1">Regulation of enolase protein 1 (Concanavalin A-like superfamily)</fullName>
    </submittedName>
</protein>
<name>A0A7X0P0S9_9ACTN</name>
<dbReference type="RefSeq" id="WP_185107223.1">
    <property type="nucleotide sequence ID" value="NZ_BAAAXY010000285.1"/>
</dbReference>
<dbReference type="Proteomes" id="UP000565579">
    <property type="component" value="Unassembled WGS sequence"/>
</dbReference>
<dbReference type="SUPFAM" id="SSF49899">
    <property type="entry name" value="Concanavalin A-like lectins/glucanases"/>
    <property type="match status" value="1"/>
</dbReference>
<reference evidence="1 2" key="1">
    <citation type="submission" date="2020-08" db="EMBL/GenBank/DDBJ databases">
        <title>Sequencing the genomes of 1000 actinobacteria strains.</title>
        <authorList>
            <person name="Klenk H.-P."/>
        </authorList>
    </citation>
    <scope>NUCLEOTIDE SEQUENCE [LARGE SCALE GENOMIC DNA]</scope>
    <source>
        <strain evidence="1 2">DSM 43768</strain>
    </source>
</reference>
<dbReference type="EMBL" id="JACHMI010000001">
    <property type="protein sequence ID" value="MBB6553179.1"/>
    <property type="molecule type" value="Genomic_DNA"/>
</dbReference>
<dbReference type="PIRSF" id="PIRSF022704">
    <property type="entry name" value="UCP022704"/>
    <property type="match status" value="1"/>
</dbReference>
<dbReference type="PANTHER" id="PTHR35332">
    <property type="entry name" value="REGULATION OF ENOLASE PROTEIN 1"/>
    <property type="match status" value="1"/>
</dbReference>
<dbReference type="AlphaFoldDB" id="A0A7X0P0S9"/>
<gene>
    <name evidence="1" type="ORF">HD593_007974</name>
</gene>
<dbReference type="InterPro" id="IPR009784">
    <property type="entry name" value="DUF1349"/>
</dbReference>
<sequence>MIMAFGETGWQWLNAPKQWTVDDGLSLFCDPGTDLWRTTHYGYVNDNAHLFGRTLPGDLRLTVTFSGEYAEQYDQAGAVLRIDEHNWIKAGVEYVDGGFHLSTVVTRQFSDWSVLPLDRAASTVTFDLERSGDAVTVRYGLDGAPPRTMLRLAYFPPGEPALAGAMAAAPAGKGFPVRFTDIRVATTPPATGA</sequence>